<dbReference type="AlphaFoldDB" id="A0A8C6EVV7"/>
<dbReference type="Proteomes" id="UP000694407">
    <property type="component" value="Unplaced"/>
</dbReference>
<reference evidence="1" key="2">
    <citation type="submission" date="2025-09" db="UniProtKB">
        <authorList>
            <consortium name="Ensembl"/>
        </authorList>
    </citation>
    <scope>IDENTIFICATION</scope>
</reference>
<keyword evidence="2" id="KW-1185">Reference proteome</keyword>
<protein>
    <submittedName>
        <fullName evidence="1">Ataxin 7 like 1</fullName>
    </submittedName>
</protein>
<accession>A0A8C6EVV7</accession>
<gene>
    <name evidence="1" type="primary">ATXN7L1</name>
</gene>
<evidence type="ECO:0000313" key="1">
    <source>
        <dbReference type="Ensembl" id="ENSMMMP00000018908.1"/>
    </source>
</evidence>
<sequence length="49" mass="5273">MSTRRVALPSVALAQPPYPAASPGCREDTVQCVDLLPLQRLQPPTPGHH</sequence>
<dbReference type="GeneTree" id="ENSGT00940000158612"/>
<reference evidence="1" key="1">
    <citation type="submission" date="2025-08" db="UniProtKB">
        <authorList>
            <consortium name="Ensembl"/>
        </authorList>
    </citation>
    <scope>IDENTIFICATION</scope>
</reference>
<evidence type="ECO:0000313" key="2">
    <source>
        <dbReference type="Proteomes" id="UP000694407"/>
    </source>
</evidence>
<name>A0A8C6EVV7_MARMA</name>
<organism evidence="1 2">
    <name type="scientific">Marmota marmota marmota</name>
    <name type="common">Alpine marmot</name>
    <dbReference type="NCBI Taxonomy" id="9994"/>
    <lineage>
        <taxon>Eukaryota</taxon>
        <taxon>Metazoa</taxon>
        <taxon>Chordata</taxon>
        <taxon>Craniata</taxon>
        <taxon>Vertebrata</taxon>
        <taxon>Euteleostomi</taxon>
        <taxon>Mammalia</taxon>
        <taxon>Eutheria</taxon>
        <taxon>Euarchontoglires</taxon>
        <taxon>Glires</taxon>
        <taxon>Rodentia</taxon>
        <taxon>Sciuromorpha</taxon>
        <taxon>Sciuridae</taxon>
        <taxon>Xerinae</taxon>
        <taxon>Marmotini</taxon>
        <taxon>Marmota</taxon>
    </lineage>
</organism>
<dbReference type="Ensembl" id="ENSMMMT00000021486.1">
    <property type="protein sequence ID" value="ENSMMMP00000018908.1"/>
    <property type="gene ID" value="ENSMMMG00000016642.1"/>
</dbReference>
<proteinExistence type="predicted"/>